<reference evidence="2" key="1">
    <citation type="journal article" date="2023" name="Front. Plant Sci.">
        <title>Chromosomal-level genome assembly of Melastoma candidum provides insights into trichome evolution.</title>
        <authorList>
            <person name="Zhong Y."/>
            <person name="Wu W."/>
            <person name="Sun C."/>
            <person name="Zou P."/>
            <person name="Liu Y."/>
            <person name="Dai S."/>
            <person name="Zhou R."/>
        </authorList>
    </citation>
    <scope>NUCLEOTIDE SEQUENCE [LARGE SCALE GENOMIC DNA]</scope>
</reference>
<proteinExistence type="predicted"/>
<name>A0ACB9MB49_9MYRT</name>
<sequence>MRSVENQWLGRTPKALISSPRRPPLDTSFASSPTVFNFLGLPGANPAQKKKKRKEVPRGKVLLGKKGDAREIGGRRRGVRVDVESGRTLEGLSVVRVVGLEYVGYAIRSSWTWNSDFDLDVDSGYPWDRVELLFFPRKALLLAVDVVKELADEVRIRPCPIVLASISRGQKACMAEVLEVLEGKGEAQLNREDDIRLVRDCIAGFIFDSCPVDFTSNLAARFVTHPTVLKMLHPLRFASWVANGIASGLDALFLTHFESQQAKYLQILFPTTSMRMPYLILCSEHDDLVPYQTICNFVQRLQYLSADVKLLTWKGPPHVASLSSGHYHPYPDDYGAVVTELLGKAAALHSHRVQQVEESKVVFDENCNEIPDPVVSIWKRRVKPGLTWIETVFDQPDPASQFGQALQRERYRICSRQA</sequence>
<evidence type="ECO:0000313" key="2">
    <source>
        <dbReference type="Proteomes" id="UP001057402"/>
    </source>
</evidence>
<comment type="caution">
    <text evidence="1">The sequence shown here is derived from an EMBL/GenBank/DDBJ whole genome shotgun (WGS) entry which is preliminary data.</text>
</comment>
<dbReference type="EMBL" id="CM042889">
    <property type="protein sequence ID" value="KAI4321523.1"/>
    <property type="molecule type" value="Genomic_DNA"/>
</dbReference>
<evidence type="ECO:0000313" key="1">
    <source>
        <dbReference type="EMBL" id="KAI4321523.1"/>
    </source>
</evidence>
<keyword evidence="2" id="KW-1185">Reference proteome</keyword>
<gene>
    <name evidence="1" type="ORF">MLD38_034893</name>
</gene>
<dbReference type="Proteomes" id="UP001057402">
    <property type="component" value="Chromosome 10"/>
</dbReference>
<accession>A0ACB9MB49</accession>
<organism evidence="1 2">
    <name type="scientific">Melastoma candidum</name>
    <dbReference type="NCBI Taxonomy" id="119954"/>
    <lineage>
        <taxon>Eukaryota</taxon>
        <taxon>Viridiplantae</taxon>
        <taxon>Streptophyta</taxon>
        <taxon>Embryophyta</taxon>
        <taxon>Tracheophyta</taxon>
        <taxon>Spermatophyta</taxon>
        <taxon>Magnoliopsida</taxon>
        <taxon>eudicotyledons</taxon>
        <taxon>Gunneridae</taxon>
        <taxon>Pentapetalae</taxon>
        <taxon>rosids</taxon>
        <taxon>malvids</taxon>
        <taxon>Myrtales</taxon>
        <taxon>Melastomataceae</taxon>
        <taxon>Melastomatoideae</taxon>
        <taxon>Melastomateae</taxon>
        <taxon>Melastoma</taxon>
    </lineage>
</organism>
<protein>
    <submittedName>
        <fullName evidence="1">Uncharacterized protein</fullName>
    </submittedName>
</protein>